<name>K2RAR6_MACPH</name>
<dbReference type="HOGENOM" id="CLU_1402694_0_0_1"/>
<sequence length="194" mass="21163">MTRAITNGDDHTEIWPAFLPIKPIMISSPWSFALQTQHHMEHQGTYIVTSLSNSGFPGTIDRQSPELMSQSAMSSSAQGFARQQSSGFIPSAQPSSHYSMGNQGSGPMAPLIVSSSIRGTMDQQSSEFTHHSTTPSFSTQYITPPQSSTELMAPSTSTSSDRGVVEERECIANLLRSPRLINHRNPTIRPVTLL</sequence>
<gene>
    <name evidence="2" type="ORF">MPH_12939</name>
</gene>
<dbReference type="VEuPathDB" id="FungiDB:MPH_12939"/>
<feature type="compositionally biased region" description="Polar residues" evidence="1">
    <location>
        <begin position="140"/>
        <end position="161"/>
    </location>
</feature>
<evidence type="ECO:0000313" key="2">
    <source>
        <dbReference type="EMBL" id="EKG09977.1"/>
    </source>
</evidence>
<feature type="compositionally biased region" description="Low complexity" evidence="1">
    <location>
        <begin position="125"/>
        <end position="139"/>
    </location>
</feature>
<dbReference type="AlphaFoldDB" id="K2RAR6"/>
<feature type="region of interest" description="Disordered" evidence="1">
    <location>
        <begin position="76"/>
        <end position="164"/>
    </location>
</feature>
<feature type="compositionally biased region" description="Polar residues" evidence="1">
    <location>
        <begin position="81"/>
        <end position="102"/>
    </location>
</feature>
<reference evidence="2 3" key="1">
    <citation type="journal article" date="2012" name="BMC Genomics">
        <title>Tools to kill: Genome of one of the most destructive plant pathogenic fungi Macrophomina phaseolina.</title>
        <authorList>
            <person name="Islam M.S."/>
            <person name="Haque M.S."/>
            <person name="Islam M.M."/>
            <person name="Emdad E.M."/>
            <person name="Halim A."/>
            <person name="Hossen Q.M.M."/>
            <person name="Hossain M.Z."/>
            <person name="Ahmed B."/>
            <person name="Rahim S."/>
            <person name="Rahman M.S."/>
            <person name="Alam M.M."/>
            <person name="Hou S."/>
            <person name="Wan X."/>
            <person name="Saito J.A."/>
            <person name="Alam M."/>
        </authorList>
    </citation>
    <scope>NUCLEOTIDE SEQUENCE [LARGE SCALE GENOMIC DNA]</scope>
    <source>
        <strain evidence="2 3">MS6</strain>
    </source>
</reference>
<dbReference type="InParanoid" id="K2RAR6"/>
<dbReference type="EMBL" id="AHHD01000541">
    <property type="protein sequence ID" value="EKG09977.1"/>
    <property type="molecule type" value="Genomic_DNA"/>
</dbReference>
<comment type="caution">
    <text evidence="2">The sequence shown here is derived from an EMBL/GenBank/DDBJ whole genome shotgun (WGS) entry which is preliminary data.</text>
</comment>
<organism evidence="2 3">
    <name type="scientific">Macrophomina phaseolina (strain MS6)</name>
    <name type="common">Charcoal rot fungus</name>
    <dbReference type="NCBI Taxonomy" id="1126212"/>
    <lineage>
        <taxon>Eukaryota</taxon>
        <taxon>Fungi</taxon>
        <taxon>Dikarya</taxon>
        <taxon>Ascomycota</taxon>
        <taxon>Pezizomycotina</taxon>
        <taxon>Dothideomycetes</taxon>
        <taxon>Dothideomycetes incertae sedis</taxon>
        <taxon>Botryosphaeriales</taxon>
        <taxon>Botryosphaeriaceae</taxon>
        <taxon>Macrophomina</taxon>
    </lineage>
</organism>
<feature type="compositionally biased region" description="Polar residues" evidence="1">
    <location>
        <begin position="113"/>
        <end position="124"/>
    </location>
</feature>
<evidence type="ECO:0000256" key="1">
    <source>
        <dbReference type="SAM" id="MobiDB-lite"/>
    </source>
</evidence>
<evidence type="ECO:0000313" key="3">
    <source>
        <dbReference type="Proteomes" id="UP000007129"/>
    </source>
</evidence>
<protein>
    <submittedName>
        <fullName evidence="2">Uncharacterized protein</fullName>
    </submittedName>
</protein>
<dbReference type="Proteomes" id="UP000007129">
    <property type="component" value="Unassembled WGS sequence"/>
</dbReference>
<proteinExistence type="predicted"/>
<accession>K2RAR6</accession>